<keyword evidence="1" id="KW-0175">Coiled coil</keyword>
<sequence>MITLNIEIDGKGYELNFGFGFLRALNDKYKVRKNGQDIGAGLAMTTGYLIDSDPLVLPDIVEAGLHHVKKDKPGKEKIEEALMAIIEEKGVEEVSEGFLNTFRESALTSKKVKQAEEQIEKQQKKAKEQAENQ</sequence>
<evidence type="ECO:0000313" key="2">
    <source>
        <dbReference type="EMBL" id="AXF54625.1"/>
    </source>
</evidence>
<dbReference type="AlphaFoldDB" id="A0A345BUJ4"/>
<gene>
    <name evidence="2" type="ORF">DT065_00415</name>
</gene>
<dbReference type="EMBL" id="CP031092">
    <property type="protein sequence ID" value="AXF54625.1"/>
    <property type="molecule type" value="Genomic_DNA"/>
</dbReference>
<organism evidence="2 3">
    <name type="scientific">Salicibibacter kimchii</name>
    <dbReference type="NCBI Taxonomy" id="2099786"/>
    <lineage>
        <taxon>Bacteria</taxon>
        <taxon>Bacillati</taxon>
        <taxon>Bacillota</taxon>
        <taxon>Bacilli</taxon>
        <taxon>Bacillales</taxon>
        <taxon>Bacillaceae</taxon>
        <taxon>Salicibibacter</taxon>
    </lineage>
</organism>
<protein>
    <recommendedName>
        <fullName evidence="4">Phage tail protein</fullName>
    </recommendedName>
</protein>
<dbReference type="KEGG" id="rue:DT065_00415"/>
<feature type="coiled-coil region" evidence="1">
    <location>
        <begin position="105"/>
        <end position="133"/>
    </location>
</feature>
<dbReference type="Proteomes" id="UP000252100">
    <property type="component" value="Chromosome"/>
</dbReference>
<dbReference type="InterPro" id="IPR024410">
    <property type="entry name" value="Phage_TAC_12"/>
</dbReference>
<reference evidence="2 3" key="1">
    <citation type="journal article" date="2018" name="J. Microbiol.">
        <title>Salicibibacter kimchii gen. nov., sp. nov., a moderately halophilic and alkalitolerant bacterium in the family Bacillaceae, isolated from kimchi.</title>
        <authorList>
            <person name="Jang J.Y."/>
            <person name="Oh Y.J."/>
            <person name="Lim S.K."/>
            <person name="Park H.K."/>
            <person name="Lee C."/>
            <person name="Kim J.Y."/>
            <person name="Lee M.A."/>
            <person name="Choi H.J."/>
        </authorList>
    </citation>
    <scope>NUCLEOTIDE SEQUENCE [LARGE SCALE GENOMIC DNA]</scope>
    <source>
        <strain evidence="2 3">NKC1-1</strain>
    </source>
</reference>
<proteinExistence type="predicted"/>
<evidence type="ECO:0000313" key="3">
    <source>
        <dbReference type="Proteomes" id="UP000252100"/>
    </source>
</evidence>
<name>A0A345BUJ4_9BACI</name>
<dbReference type="Pfam" id="PF12363">
    <property type="entry name" value="Phage_TAC_12"/>
    <property type="match status" value="1"/>
</dbReference>
<keyword evidence="3" id="KW-1185">Reference proteome</keyword>
<evidence type="ECO:0008006" key="4">
    <source>
        <dbReference type="Google" id="ProtNLM"/>
    </source>
</evidence>
<accession>A0A345BUJ4</accession>
<evidence type="ECO:0000256" key="1">
    <source>
        <dbReference type="SAM" id="Coils"/>
    </source>
</evidence>